<dbReference type="AlphaFoldDB" id="A0A835PAB6"/>
<reference evidence="4 5" key="1">
    <citation type="journal article" date="2020" name="Nat. Food">
        <title>A phased Vanilla planifolia genome enables genetic improvement of flavour and production.</title>
        <authorList>
            <person name="Hasing T."/>
            <person name="Tang H."/>
            <person name="Brym M."/>
            <person name="Khazi F."/>
            <person name="Huang T."/>
            <person name="Chambers A.H."/>
        </authorList>
    </citation>
    <scope>NUCLEOTIDE SEQUENCE [LARGE SCALE GENOMIC DNA]</scope>
    <source>
        <tissue evidence="4">Leaf</tissue>
    </source>
</reference>
<feature type="region of interest" description="Disordered" evidence="3">
    <location>
        <begin position="18"/>
        <end position="48"/>
    </location>
</feature>
<protein>
    <submittedName>
        <fullName evidence="4">Uncharacterized protein</fullName>
    </submittedName>
</protein>
<dbReference type="GO" id="GO:0010143">
    <property type="term" value="P:cutin biosynthetic process"/>
    <property type="evidence" value="ECO:0007669"/>
    <property type="project" value="TreeGrafter"/>
</dbReference>
<evidence type="ECO:0000256" key="2">
    <source>
        <dbReference type="ARBA" id="ARBA00023136"/>
    </source>
</evidence>
<comment type="caution">
    <text evidence="4">The sequence shown here is derived from an EMBL/GenBank/DDBJ whole genome shotgun (WGS) entry which is preliminary data.</text>
</comment>
<dbReference type="GO" id="GO:0016020">
    <property type="term" value="C:membrane"/>
    <property type="evidence" value="ECO:0007669"/>
    <property type="project" value="UniProtKB-SubCell"/>
</dbReference>
<dbReference type="PANTHER" id="PTHR15486:SF96">
    <property type="entry name" value="LIPID DROPLET-REGULATING VLDL ASSEMBLY FACTOR AUP1"/>
    <property type="match status" value="1"/>
</dbReference>
<dbReference type="GO" id="GO:0090447">
    <property type="term" value="F:glycerol-3-phosphate 2-O-acyltransferase activity"/>
    <property type="evidence" value="ECO:0007669"/>
    <property type="project" value="TreeGrafter"/>
</dbReference>
<evidence type="ECO:0000256" key="3">
    <source>
        <dbReference type="SAM" id="MobiDB-lite"/>
    </source>
</evidence>
<dbReference type="Proteomes" id="UP000639772">
    <property type="component" value="Unassembled WGS sequence"/>
</dbReference>
<dbReference type="EMBL" id="JADCNM010000308">
    <property type="protein sequence ID" value="KAG0448439.1"/>
    <property type="molecule type" value="Genomic_DNA"/>
</dbReference>
<evidence type="ECO:0000313" key="4">
    <source>
        <dbReference type="EMBL" id="KAG0448439.1"/>
    </source>
</evidence>
<dbReference type="GO" id="GO:0016791">
    <property type="term" value="F:phosphatase activity"/>
    <property type="evidence" value="ECO:0007669"/>
    <property type="project" value="TreeGrafter"/>
</dbReference>
<keyword evidence="2" id="KW-0472">Membrane</keyword>
<comment type="subcellular location">
    <subcellularLocation>
        <location evidence="1">Membrane</location>
    </subcellularLocation>
</comment>
<evidence type="ECO:0000256" key="1">
    <source>
        <dbReference type="ARBA" id="ARBA00004370"/>
    </source>
</evidence>
<dbReference type="PANTHER" id="PTHR15486">
    <property type="entry name" value="ANCIENT UBIQUITOUS PROTEIN"/>
    <property type="match status" value="1"/>
</dbReference>
<organism evidence="4 5">
    <name type="scientific">Vanilla planifolia</name>
    <name type="common">Vanilla</name>
    <dbReference type="NCBI Taxonomy" id="51239"/>
    <lineage>
        <taxon>Eukaryota</taxon>
        <taxon>Viridiplantae</taxon>
        <taxon>Streptophyta</taxon>
        <taxon>Embryophyta</taxon>
        <taxon>Tracheophyta</taxon>
        <taxon>Spermatophyta</taxon>
        <taxon>Magnoliopsida</taxon>
        <taxon>Liliopsida</taxon>
        <taxon>Asparagales</taxon>
        <taxon>Orchidaceae</taxon>
        <taxon>Vanilloideae</taxon>
        <taxon>Vanilleae</taxon>
        <taxon>Vanilla</taxon>
    </lineage>
</organism>
<sequence length="314" mass="34154">MVESSKPCFFRNISSCCPDDRDTHTVVADRGQPPPEESHSPSSLSRFETGGPSVSFSFITLWPSYPKPLFPSPPASASSSSPPSRRQTLEHQLPWRAVLPKFYASEVQPTRRVFCLREAVGGDGYPEGDGGTVREGVFGLMWWGSEVGGGKMLGDSTVPEIGIGHRRAYSLLSALCKEAYVVSEKLETEESWRRLPLRLIVFHDGRLVQKVTPLRALPTVVCSPSASSPSHRCGPTLPMPFVSPSCLLGVRIIVKGPPPPLPLPASFVCSPPHLLDPIFLSAASDVLSPPHSFRLLPLRALSPITTVRLPQPLH</sequence>
<evidence type="ECO:0000313" key="5">
    <source>
        <dbReference type="Proteomes" id="UP000639772"/>
    </source>
</evidence>
<gene>
    <name evidence="4" type="ORF">HPP92_027828</name>
</gene>
<proteinExistence type="predicted"/>
<name>A0A835PAB6_VANPL</name>
<accession>A0A835PAB6</accession>